<dbReference type="SUPFAM" id="SSF55785">
    <property type="entry name" value="PYP-like sensor domain (PAS domain)"/>
    <property type="match status" value="1"/>
</dbReference>
<dbReference type="InterPro" id="IPR035965">
    <property type="entry name" value="PAS-like_dom_sf"/>
</dbReference>
<keyword evidence="9 10" id="KW-0472">Membrane</keyword>
<keyword evidence="5" id="KW-0808">Transferase</keyword>
<evidence type="ECO:0000259" key="12">
    <source>
        <dbReference type="PROSITE" id="PS50112"/>
    </source>
</evidence>
<dbReference type="InterPro" id="IPR003661">
    <property type="entry name" value="HisK_dim/P_dom"/>
</dbReference>
<dbReference type="InterPro" id="IPR013767">
    <property type="entry name" value="PAS_fold"/>
</dbReference>
<comment type="caution">
    <text evidence="14">The sequence shown here is derived from an EMBL/GenBank/DDBJ whole genome shotgun (WGS) entry which is preliminary data.</text>
</comment>
<reference evidence="14" key="1">
    <citation type="submission" date="2022-12" db="EMBL/GenBank/DDBJ databases">
        <title>Reference genome sequencing for broad-spectrum identification of bacterial and archaeal isolates by mass spectrometry.</title>
        <authorList>
            <person name="Sekiguchi Y."/>
            <person name="Tourlousse D.M."/>
        </authorList>
    </citation>
    <scope>NUCLEOTIDE SEQUENCE</scope>
    <source>
        <strain evidence="14">TSL-P1</strain>
    </source>
</reference>
<sequence>MKKYFFPIFLTVLLFIVLGFEIYLLRLPPEQIPTRFIIVSLFVINIISIITLGFFVIRSIFRLYLEKHREVPGYRFRIKIVTIFVGLVLIPSALLFIAFSGVLESSIERIFSKSNREVISKAVDTVKSFYDFEKARLLKLAEDFRNGKIKELPDGISVERLKNPQEDMPEAIRDAFQGKKSAQVISSSDGDVVIAAVSEKQGVIVLKMSIPSYVTKKVEDVKAYHEEYLKMGSFRKAVKSNYFMFLGFLSLIIIFLALWASLKISQEITNPLKELVQATQRVAEGDLKVKILTKSSDEIGILVNSFNEMISKLDKAYVELSERHILLERIFSNITSGIIFVGDSGKIFKINKAGEEILQISAEKLQGRHYSEILEFVESDELKEFIKKLSQERIYEISKDLNIKIKGRNKMIKARIVSLREFEESEATGILVVFDDITDIVKAQQAVAWEEVARRLAHEIKNPLTPIKLATERLVKKWKNKDEEFDKVFEKSTQRIISEVESLKNLIDAFQKLGKLPEIKKEPVNPVDLIQDVIELYRGYKDVKINFISDGEIKPVLLDYHEFKRVLINIIDNAIKAMNAKGEITISVKLNNSLQIEIADTGPGVDDEIKEKLFLPYFSKTKEGTGLGLTIARKIITEHDGRIFVMDNKPSGTIFKIEVPA</sequence>
<evidence type="ECO:0000259" key="13">
    <source>
        <dbReference type="PROSITE" id="PS50885"/>
    </source>
</evidence>
<dbReference type="PRINTS" id="PR00344">
    <property type="entry name" value="BCTRLSENSOR"/>
</dbReference>
<name>A0A9W6GFJ5_9BACT</name>
<dbReference type="Pfam" id="PF00672">
    <property type="entry name" value="HAMP"/>
    <property type="match status" value="1"/>
</dbReference>
<dbReference type="Gene3D" id="1.10.287.130">
    <property type="match status" value="1"/>
</dbReference>
<dbReference type="InterPro" id="IPR005467">
    <property type="entry name" value="His_kinase_dom"/>
</dbReference>
<evidence type="ECO:0000256" key="3">
    <source>
        <dbReference type="ARBA" id="ARBA00012438"/>
    </source>
</evidence>
<comment type="catalytic activity">
    <reaction evidence="1">
        <text>ATP + protein L-histidine = ADP + protein N-phospho-L-histidine.</text>
        <dbReference type="EC" id="2.7.13.3"/>
    </reaction>
</comment>
<dbReference type="SUPFAM" id="SSF158472">
    <property type="entry name" value="HAMP domain-like"/>
    <property type="match status" value="1"/>
</dbReference>
<dbReference type="CDD" id="cd06225">
    <property type="entry name" value="HAMP"/>
    <property type="match status" value="1"/>
</dbReference>
<dbReference type="PROSITE" id="PS50112">
    <property type="entry name" value="PAS"/>
    <property type="match status" value="1"/>
</dbReference>
<dbReference type="SUPFAM" id="SSF47384">
    <property type="entry name" value="Homodimeric domain of signal transducing histidine kinase"/>
    <property type="match status" value="1"/>
</dbReference>
<dbReference type="InterPro" id="IPR003594">
    <property type="entry name" value="HATPase_dom"/>
</dbReference>
<dbReference type="InterPro" id="IPR004358">
    <property type="entry name" value="Sig_transdc_His_kin-like_C"/>
</dbReference>
<dbReference type="SMART" id="SM00388">
    <property type="entry name" value="HisKA"/>
    <property type="match status" value="1"/>
</dbReference>
<dbReference type="GO" id="GO:0016020">
    <property type="term" value="C:membrane"/>
    <property type="evidence" value="ECO:0007669"/>
    <property type="project" value="UniProtKB-SubCell"/>
</dbReference>
<evidence type="ECO:0000256" key="6">
    <source>
        <dbReference type="ARBA" id="ARBA00022692"/>
    </source>
</evidence>
<dbReference type="Gene3D" id="6.10.340.10">
    <property type="match status" value="1"/>
</dbReference>
<dbReference type="AlphaFoldDB" id="A0A9W6GFJ5"/>
<keyword evidence="7 14" id="KW-0418">Kinase</keyword>
<dbReference type="CDD" id="cd00130">
    <property type="entry name" value="PAS"/>
    <property type="match status" value="1"/>
</dbReference>
<dbReference type="SMART" id="SM00304">
    <property type="entry name" value="HAMP"/>
    <property type="match status" value="1"/>
</dbReference>
<dbReference type="PROSITE" id="PS50885">
    <property type="entry name" value="HAMP"/>
    <property type="match status" value="1"/>
</dbReference>
<feature type="transmembrane region" description="Helical" evidence="10">
    <location>
        <begin position="36"/>
        <end position="61"/>
    </location>
</feature>
<dbReference type="NCBIfam" id="TIGR00229">
    <property type="entry name" value="sensory_box"/>
    <property type="match status" value="1"/>
</dbReference>
<gene>
    <name evidence="14" type="ORF">TISLANDTSLP1_09230</name>
</gene>
<organism evidence="14 15">
    <name type="scientific">Thermodesulfovibrio yellowstonii</name>
    <dbReference type="NCBI Taxonomy" id="28262"/>
    <lineage>
        <taxon>Bacteria</taxon>
        <taxon>Pseudomonadati</taxon>
        <taxon>Nitrospirota</taxon>
        <taxon>Thermodesulfovibrionia</taxon>
        <taxon>Thermodesulfovibrionales</taxon>
        <taxon>Thermodesulfovibrionaceae</taxon>
        <taxon>Thermodesulfovibrio</taxon>
    </lineage>
</organism>
<evidence type="ECO:0000256" key="8">
    <source>
        <dbReference type="ARBA" id="ARBA00022989"/>
    </source>
</evidence>
<evidence type="ECO:0000256" key="1">
    <source>
        <dbReference type="ARBA" id="ARBA00000085"/>
    </source>
</evidence>
<dbReference type="InterPro" id="IPR003660">
    <property type="entry name" value="HAMP_dom"/>
</dbReference>
<dbReference type="EC" id="2.7.13.3" evidence="3"/>
<dbReference type="InterPro" id="IPR017232">
    <property type="entry name" value="NtrY"/>
</dbReference>
<keyword evidence="15" id="KW-1185">Reference proteome</keyword>
<dbReference type="GO" id="GO:0006355">
    <property type="term" value="P:regulation of DNA-templated transcription"/>
    <property type="evidence" value="ECO:0007669"/>
    <property type="project" value="InterPro"/>
</dbReference>
<dbReference type="Pfam" id="PF00989">
    <property type="entry name" value="PAS"/>
    <property type="match status" value="1"/>
</dbReference>
<dbReference type="InterPro" id="IPR036890">
    <property type="entry name" value="HATPase_C_sf"/>
</dbReference>
<proteinExistence type="predicted"/>
<keyword evidence="8 10" id="KW-1133">Transmembrane helix</keyword>
<feature type="transmembrane region" description="Helical" evidence="10">
    <location>
        <begin position="6"/>
        <end position="24"/>
    </location>
</feature>
<accession>A0A9W6GFJ5</accession>
<evidence type="ECO:0000256" key="5">
    <source>
        <dbReference type="ARBA" id="ARBA00022679"/>
    </source>
</evidence>
<dbReference type="InterPro" id="IPR036097">
    <property type="entry name" value="HisK_dim/P_sf"/>
</dbReference>
<evidence type="ECO:0000256" key="10">
    <source>
        <dbReference type="SAM" id="Phobius"/>
    </source>
</evidence>
<dbReference type="SMART" id="SM00387">
    <property type="entry name" value="HATPase_c"/>
    <property type="match status" value="1"/>
</dbReference>
<evidence type="ECO:0000313" key="14">
    <source>
        <dbReference type="EMBL" id="GLI53230.1"/>
    </source>
</evidence>
<protein>
    <recommendedName>
        <fullName evidence="3">histidine kinase</fullName>
        <ecNumber evidence="3">2.7.13.3</ecNumber>
    </recommendedName>
</protein>
<dbReference type="PANTHER" id="PTHR45528:SF9">
    <property type="entry name" value="SENSOR HISTIDINE KINASE YBDK"/>
    <property type="match status" value="1"/>
</dbReference>
<dbReference type="SUPFAM" id="SSF55874">
    <property type="entry name" value="ATPase domain of HSP90 chaperone/DNA topoisomerase II/histidine kinase"/>
    <property type="match status" value="1"/>
</dbReference>
<dbReference type="Gene3D" id="3.30.565.10">
    <property type="entry name" value="Histidine kinase-like ATPase, C-terminal domain"/>
    <property type="match status" value="1"/>
</dbReference>
<evidence type="ECO:0000259" key="11">
    <source>
        <dbReference type="PROSITE" id="PS50109"/>
    </source>
</evidence>
<dbReference type="Pfam" id="PF02518">
    <property type="entry name" value="HATPase_c"/>
    <property type="match status" value="1"/>
</dbReference>
<dbReference type="PROSITE" id="PS50109">
    <property type="entry name" value="HIS_KIN"/>
    <property type="match status" value="1"/>
</dbReference>
<feature type="domain" description="HAMP" evidence="13">
    <location>
        <begin position="266"/>
        <end position="318"/>
    </location>
</feature>
<dbReference type="EMBL" id="BSDX01000001">
    <property type="protein sequence ID" value="GLI53230.1"/>
    <property type="molecule type" value="Genomic_DNA"/>
</dbReference>
<dbReference type="PANTHER" id="PTHR45528">
    <property type="entry name" value="SENSOR HISTIDINE KINASE CPXA"/>
    <property type="match status" value="1"/>
</dbReference>
<feature type="domain" description="PAS" evidence="12">
    <location>
        <begin position="323"/>
        <end position="391"/>
    </location>
</feature>
<dbReference type="InterPro" id="IPR000014">
    <property type="entry name" value="PAS"/>
</dbReference>
<comment type="subcellular location">
    <subcellularLocation>
        <location evidence="2">Membrane</location>
        <topology evidence="2">Multi-pass membrane protein</topology>
    </subcellularLocation>
</comment>
<evidence type="ECO:0000313" key="15">
    <source>
        <dbReference type="Proteomes" id="UP001144297"/>
    </source>
</evidence>
<keyword evidence="4" id="KW-0597">Phosphoprotein</keyword>
<dbReference type="PIRSF" id="PIRSF037532">
    <property type="entry name" value="STHK_NtrY"/>
    <property type="match status" value="1"/>
</dbReference>
<dbReference type="SMART" id="SM00091">
    <property type="entry name" value="PAS"/>
    <property type="match status" value="1"/>
</dbReference>
<dbReference type="CDD" id="cd00082">
    <property type="entry name" value="HisKA"/>
    <property type="match status" value="1"/>
</dbReference>
<feature type="transmembrane region" description="Helical" evidence="10">
    <location>
        <begin position="81"/>
        <end position="103"/>
    </location>
</feature>
<evidence type="ECO:0000256" key="7">
    <source>
        <dbReference type="ARBA" id="ARBA00022777"/>
    </source>
</evidence>
<keyword evidence="6 10" id="KW-0812">Transmembrane</keyword>
<feature type="domain" description="Histidine kinase" evidence="11">
    <location>
        <begin position="455"/>
        <end position="661"/>
    </location>
</feature>
<dbReference type="InterPro" id="IPR050398">
    <property type="entry name" value="HssS/ArlS-like"/>
</dbReference>
<dbReference type="Proteomes" id="UP001144297">
    <property type="component" value="Unassembled WGS sequence"/>
</dbReference>
<evidence type="ECO:0000256" key="9">
    <source>
        <dbReference type="ARBA" id="ARBA00023136"/>
    </source>
</evidence>
<feature type="transmembrane region" description="Helical" evidence="10">
    <location>
        <begin position="242"/>
        <end position="262"/>
    </location>
</feature>
<evidence type="ECO:0000256" key="2">
    <source>
        <dbReference type="ARBA" id="ARBA00004141"/>
    </source>
</evidence>
<evidence type="ECO:0000256" key="4">
    <source>
        <dbReference type="ARBA" id="ARBA00022553"/>
    </source>
</evidence>
<dbReference type="Pfam" id="PF00512">
    <property type="entry name" value="HisKA"/>
    <property type="match status" value="1"/>
</dbReference>
<dbReference type="GO" id="GO:0000155">
    <property type="term" value="F:phosphorelay sensor kinase activity"/>
    <property type="evidence" value="ECO:0007669"/>
    <property type="project" value="InterPro"/>
</dbReference>
<dbReference type="Gene3D" id="3.30.450.20">
    <property type="entry name" value="PAS domain"/>
    <property type="match status" value="1"/>
</dbReference>